<accession>A0A077M945</accession>
<dbReference type="Pfam" id="PF10604">
    <property type="entry name" value="Polyketide_cyc2"/>
    <property type="match status" value="1"/>
</dbReference>
<dbReference type="SUPFAM" id="SSF55961">
    <property type="entry name" value="Bet v1-like"/>
    <property type="match status" value="1"/>
</dbReference>
<gene>
    <name evidence="1" type="ORF">BN13_50005</name>
</gene>
<reference evidence="1 2" key="1">
    <citation type="journal article" date="2013" name="ISME J.">
        <title>A metabolic model for members of the genus Tetrasphaera involved in enhanced biological phosphorus removal.</title>
        <authorList>
            <person name="Kristiansen R."/>
            <person name="Nguyen H.T.T."/>
            <person name="Saunders A.M."/>
            <person name="Nielsen J.L."/>
            <person name="Wimmer R."/>
            <person name="Le V.Q."/>
            <person name="McIlroy S.J."/>
            <person name="Petrovski S."/>
            <person name="Seviour R.J."/>
            <person name="Calteau A."/>
            <person name="Nielsen K.L."/>
            <person name="Nielsen P.H."/>
        </authorList>
    </citation>
    <scope>NUCLEOTIDE SEQUENCE [LARGE SCALE GENOMIC DNA]</scope>
    <source>
        <strain evidence="1 2">Ben 74</strain>
    </source>
</reference>
<comment type="caution">
    <text evidence="1">The sequence shown here is derived from an EMBL/GenBank/DDBJ whole genome shotgun (WGS) entry which is preliminary data.</text>
</comment>
<proteinExistence type="predicted"/>
<protein>
    <recommendedName>
        <fullName evidence="3">Carbon monoxide dehydrogenase subunit G</fullName>
    </recommendedName>
</protein>
<dbReference type="InterPro" id="IPR019587">
    <property type="entry name" value="Polyketide_cyclase/dehydratase"/>
</dbReference>
<evidence type="ECO:0008006" key="3">
    <source>
        <dbReference type="Google" id="ProtNLM"/>
    </source>
</evidence>
<dbReference type="EMBL" id="CAJC01000161">
    <property type="protein sequence ID" value="CCI53836.1"/>
    <property type="molecule type" value="Genomic_DNA"/>
</dbReference>
<organism evidence="1 2">
    <name type="scientific">Nostocoides jenkinsii Ben 74</name>
    <dbReference type="NCBI Taxonomy" id="1193518"/>
    <lineage>
        <taxon>Bacteria</taxon>
        <taxon>Bacillati</taxon>
        <taxon>Actinomycetota</taxon>
        <taxon>Actinomycetes</taxon>
        <taxon>Micrococcales</taxon>
        <taxon>Intrasporangiaceae</taxon>
        <taxon>Nostocoides</taxon>
    </lineage>
</organism>
<dbReference type="STRING" id="1193518.BN13_50005"/>
<sequence>MAGHGIHLTQTTTASAEAVWAVLTNISGAADTLRGVSRVELLTDGPYAAGTHWRETRTMFGKEETQEMWVAESQPPSRTVVRAEDKGVAYVTVFEVVPTGEGSRITMRFDAEQASPGLVARLAWKILGPIGAKATARVMRGDLADIAAAAERS</sequence>
<evidence type="ECO:0000313" key="2">
    <source>
        <dbReference type="Proteomes" id="UP000035720"/>
    </source>
</evidence>
<dbReference type="Proteomes" id="UP000035720">
    <property type="component" value="Unassembled WGS sequence"/>
</dbReference>
<dbReference type="OrthoDB" id="4773254at2"/>
<dbReference type="InterPro" id="IPR023393">
    <property type="entry name" value="START-like_dom_sf"/>
</dbReference>
<name>A0A077M945_9MICO</name>
<dbReference type="AlphaFoldDB" id="A0A077M945"/>
<dbReference type="RefSeq" id="WP_048543866.1">
    <property type="nucleotide sequence ID" value="NZ_HF571038.1"/>
</dbReference>
<dbReference type="Gene3D" id="3.30.530.20">
    <property type="match status" value="1"/>
</dbReference>
<keyword evidence="2" id="KW-1185">Reference proteome</keyword>
<evidence type="ECO:0000313" key="1">
    <source>
        <dbReference type="EMBL" id="CCI53836.1"/>
    </source>
</evidence>